<dbReference type="Gene3D" id="2.40.50.100">
    <property type="match status" value="1"/>
</dbReference>
<accession>A0ABY4P8F1</accession>
<evidence type="ECO:0000313" key="2">
    <source>
        <dbReference type="EMBL" id="UQS81885.1"/>
    </source>
</evidence>
<evidence type="ECO:0000256" key="1">
    <source>
        <dbReference type="ARBA" id="ARBA00022823"/>
    </source>
</evidence>
<protein>
    <submittedName>
        <fullName evidence="2">Glycine cleavage system protein H</fullName>
    </submittedName>
</protein>
<dbReference type="EMBL" id="CP093366">
    <property type="protein sequence ID" value="UQS81885.1"/>
    <property type="molecule type" value="Genomic_DNA"/>
</dbReference>
<proteinExistence type="predicted"/>
<dbReference type="RefSeq" id="WP_249514153.1">
    <property type="nucleotide sequence ID" value="NZ_CP093366.1"/>
</dbReference>
<dbReference type="InterPro" id="IPR002930">
    <property type="entry name" value="GCV_H"/>
</dbReference>
<name>A0ABY4P8F1_9LACO</name>
<dbReference type="PANTHER" id="PTHR11715">
    <property type="entry name" value="GLYCINE CLEAVAGE SYSTEM H PROTEIN"/>
    <property type="match status" value="1"/>
</dbReference>
<keyword evidence="1" id="KW-0450">Lipoyl</keyword>
<evidence type="ECO:0000313" key="3">
    <source>
        <dbReference type="Proteomes" id="UP000831495"/>
    </source>
</evidence>
<dbReference type="CDD" id="cd06848">
    <property type="entry name" value="GCS_H"/>
    <property type="match status" value="1"/>
</dbReference>
<dbReference type="Pfam" id="PF01597">
    <property type="entry name" value="GCV_H"/>
    <property type="match status" value="1"/>
</dbReference>
<dbReference type="InterPro" id="IPR011053">
    <property type="entry name" value="Single_hybrid_motif"/>
</dbReference>
<keyword evidence="3" id="KW-1185">Reference proteome</keyword>
<dbReference type="SUPFAM" id="SSF51230">
    <property type="entry name" value="Single hybrid motif"/>
    <property type="match status" value="1"/>
</dbReference>
<dbReference type="Proteomes" id="UP000831495">
    <property type="component" value="Chromosome"/>
</dbReference>
<reference evidence="2" key="1">
    <citation type="journal article" date="2022" name="Int. J. Syst. Evol. Microbiol.">
        <title>Apilactobacillus apisilvae sp. nov., Nicolia spurrieriana gen. nov. sp. nov., Bombilactobacillus folatiphilus sp. nov. and Bombilactobacillus thymidiniphilus sp. nov., four new lactic acid bacterial isolates from stingless bees Tetragonula carbonaria and Austroplebeia australis.</title>
        <authorList>
            <person name="Oliphant S.A."/>
            <person name="Watson-Haigh N.S."/>
            <person name="Sumby K.M."/>
            <person name="Gardner J."/>
            <person name="Groom S."/>
            <person name="Jiranek V."/>
        </authorList>
    </citation>
    <scope>NUCLEOTIDE SEQUENCE</scope>
    <source>
        <strain evidence="2">SG4_D2</strain>
    </source>
</reference>
<gene>
    <name evidence="2" type="ORF">MOO45_06750</name>
</gene>
<sequence length="99" mass="11060">MDETEQKYFWQEVLTNGHTVIGLAPAGQEAIGEASFVDFPNVQELRTQDTLLSVESEKAVTELHTPKSGTVVKFNQALVEHPEQLNQDSHQANWLVEIA</sequence>
<organism evidence="2 3">
    <name type="scientific">Bombilactobacillus folatiphilus</name>
    <dbReference type="NCBI Taxonomy" id="2923362"/>
    <lineage>
        <taxon>Bacteria</taxon>
        <taxon>Bacillati</taxon>
        <taxon>Bacillota</taxon>
        <taxon>Bacilli</taxon>
        <taxon>Lactobacillales</taxon>
        <taxon>Lactobacillaceae</taxon>
        <taxon>Bombilactobacillus</taxon>
    </lineage>
</organism>
<dbReference type="PANTHER" id="PTHR11715:SF3">
    <property type="entry name" value="GLYCINE CLEAVAGE SYSTEM H PROTEIN-RELATED"/>
    <property type="match status" value="1"/>
</dbReference>
<dbReference type="InterPro" id="IPR033753">
    <property type="entry name" value="GCV_H/Fam206"/>
</dbReference>